<dbReference type="SUPFAM" id="SSF53800">
    <property type="entry name" value="Chelatase"/>
    <property type="match status" value="1"/>
</dbReference>
<dbReference type="PANTHER" id="PTHR11108:SF1">
    <property type="entry name" value="FERROCHELATASE, MITOCHONDRIAL"/>
    <property type="match status" value="1"/>
</dbReference>
<evidence type="ECO:0000256" key="6">
    <source>
        <dbReference type="RuleBase" id="RU004185"/>
    </source>
</evidence>
<sequence length="404" mass="45876">TLSECLFFFGGMERFFHAAASWKGVGLALSTCIGLRVVAQVFRRSIGTTFKPLPPARQRTGVLLVNTGTPDSTQVRHVRKYLRQFLSDPRVIDLPFIPRWCLVNLIIAPIRAFSSAKLYRRIFTERGSPLKFHGLDVADLLQKELGDGFHVRLAMRYQSPSMEDALAEMYAGAVDHIILIPLFPQYASASAGSVIDRFLKIISKWWRIPHMSIVSNFWDNEIFLTAWEQHGRQYINSHQYDKIVFSYHGVPERHIKKGSCGDHCRLNDSCCSTYSANNAFCYRAQCLHTSQALAQRLGLAPGQHETAFQSRLGRDKWLQPYMQDRINGLIAEGKKKVLVFCPSFVADCLETTSELGIEAKEEFLLKGGERWDVVPCLNADPLWVKSLREMVLRLDVAHRQVKAS</sequence>
<dbReference type="EMBL" id="JF292586">
    <property type="protein sequence ID" value="AEA86537.1"/>
    <property type="molecule type" value="mRNA"/>
</dbReference>
<proteinExistence type="evidence at transcript level"/>
<dbReference type="GO" id="GO:0006783">
    <property type="term" value="P:heme biosynthetic process"/>
    <property type="evidence" value="ECO:0007669"/>
    <property type="project" value="UniProtKB-KW"/>
</dbReference>
<dbReference type="InterPro" id="IPR033659">
    <property type="entry name" value="Ferrochelatase_N"/>
</dbReference>
<evidence type="ECO:0000256" key="2">
    <source>
        <dbReference type="ARBA" id="ARBA00023004"/>
    </source>
</evidence>
<protein>
    <submittedName>
        <fullName evidence="7">Ferrochelatase</fullName>
    </submittedName>
</protein>
<feature type="non-terminal residue" evidence="7">
    <location>
        <position position="1"/>
    </location>
</feature>
<evidence type="ECO:0000256" key="3">
    <source>
        <dbReference type="ARBA" id="ARBA00023133"/>
    </source>
</evidence>
<dbReference type="AlphaFoldDB" id="F5BT25"/>
<comment type="pathway">
    <text evidence="1">Porphyrin-containing compound metabolism; protoheme biosynthesis.</text>
</comment>
<dbReference type="GO" id="GO:0004325">
    <property type="term" value="F:ferrochelatase activity"/>
    <property type="evidence" value="ECO:0007669"/>
    <property type="project" value="InterPro"/>
</dbReference>
<comment type="similarity">
    <text evidence="6">Belongs to the ferrochelatase family.</text>
</comment>
<accession>F5BT25</accession>
<evidence type="ECO:0000256" key="4">
    <source>
        <dbReference type="ARBA" id="ARBA00023239"/>
    </source>
</evidence>
<dbReference type="Pfam" id="PF00762">
    <property type="entry name" value="Ferrochelatase"/>
    <property type="match status" value="1"/>
</dbReference>
<evidence type="ECO:0000256" key="1">
    <source>
        <dbReference type="ARBA" id="ARBA00004744"/>
    </source>
</evidence>
<keyword evidence="2" id="KW-0408">Iron</keyword>
<dbReference type="UniPathway" id="UPA00252"/>
<dbReference type="InterPro" id="IPR033644">
    <property type="entry name" value="Ferrochelatase_C"/>
</dbReference>
<dbReference type="HAMAP" id="MF_00323">
    <property type="entry name" value="Ferrochelatase"/>
    <property type="match status" value="1"/>
</dbReference>
<dbReference type="CDD" id="cd03411">
    <property type="entry name" value="Ferrochelatase_N"/>
    <property type="match status" value="1"/>
</dbReference>
<dbReference type="NCBIfam" id="TIGR00109">
    <property type="entry name" value="hemH"/>
    <property type="match status" value="1"/>
</dbReference>
<reference evidence="7" key="1">
    <citation type="journal article" date="2011" name="Genome Biol. Evol.">
        <title>Sequence evidence for the presence of two tetrapyrrole pathways in Euglena gracilis.</title>
        <authorList>
            <person name="Koreny L."/>
            <person name="Obornik M."/>
        </authorList>
    </citation>
    <scope>NUCLEOTIDE SEQUENCE</scope>
    <source>
        <strain evidence="7">Z</strain>
    </source>
</reference>
<keyword evidence="4" id="KW-0456">Lyase</keyword>
<dbReference type="InterPro" id="IPR001015">
    <property type="entry name" value="Ferrochelatase"/>
</dbReference>
<evidence type="ECO:0000256" key="5">
    <source>
        <dbReference type="ARBA" id="ARBA00023244"/>
    </source>
</evidence>
<keyword evidence="3" id="KW-0350">Heme biosynthesis</keyword>
<dbReference type="PANTHER" id="PTHR11108">
    <property type="entry name" value="FERROCHELATASE"/>
    <property type="match status" value="1"/>
</dbReference>
<dbReference type="CDD" id="cd00419">
    <property type="entry name" value="Ferrochelatase_C"/>
    <property type="match status" value="1"/>
</dbReference>
<name>F5BT25_EUGGR</name>
<dbReference type="Gene3D" id="3.40.50.1400">
    <property type="match status" value="2"/>
</dbReference>
<organism evidence="7">
    <name type="scientific">Euglena gracilis</name>
    <dbReference type="NCBI Taxonomy" id="3039"/>
    <lineage>
        <taxon>Eukaryota</taxon>
        <taxon>Discoba</taxon>
        <taxon>Euglenozoa</taxon>
        <taxon>Euglenida</taxon>
        <taxon>Spirocuta</taxon>
        <taxon>Euglenophyceae</taxon>
        <taxon>Euglenales</taxon>
        <taxon>Euglenaceae</taxon>
        <taxon>Euglena</taxon>
    </lineage>
</organism>
<keyword evidence="5" id="KW-0627">Porphyrin biosynthesis</keyword>
<evidence type="ECO:0000313" key="7">
    <source>
        <dbReference type="EMBL" id="AEA86537.1"/>
    </source>
</evidence>